<evidence type="ECO:0000313" key="2">
    <source>
        <dbReference type="EMBL" id="SFD28153.1"/>
    </source>
</evidence>
<evidence type="ECO:0000313" key="3">
    <source>
        <dbReference type="Proteomes" id="UP000198598"/>
    </source>
</evidence>
<accession>A0A1I1R9C6</accession>
<keyword evidence="1" id="KW-0812">Transmembrane</keyword>
<reference evidence="2 3" key="1">
    <citation type="submission" date="2016-10" db="EMBL/GenBank/DDBJ databases">
        <authorList>
            <person name="de Groot N.N."/>
        </authorList>
    </citation>
    <scope>NUCLEOTIDE SEQUENCE [LARGE SCALE GENOMIC DNA]</scope>
    <source>
        <strain evidence="2 3">DSM 26130</strain>
    </source>
</reference>
<sequence>MNDQLTFDDLRAYQAGQLSGPARHRVERILLENPFYADALSGLEAMQQTASTLAAGPMTDQMADLRDALHQRIHESATPKRLWPLWIATTTAAILFMLAMAIYFIFFAPKQARKPPLKPAHTVTNVIPDKPANQQGADVATYHSGILS</sequence>
<dbReference type="RefSeq" id="WP_245776653.1">
    <property type="nucleotide sequence ID" value="NZ_FOLQ01000004.1"/>
</dbReference>
<protein>
    <submittedName>
        <fullName evidence="2">Uncharacterized protein</fullName>
    </submittedName>
</protein>
<name>A0A1I1R9C6_9BACT</name>
<evidence type="ECO:0000256" key="1">
    <source>
        <dbReference type="SAM" id="Phobius"/>
    </source>
</evidence>
<gene>
    <name evidence="2" type="ORF">SAMN05216167_104204</name>
</gene>
<dbReference type="STRING" id="662367.SAMN05216167_104204"/>
<keyword evidence="1" id="KW-1133">Transmembrane helix</keyword>
<keyword evidence="1" id="KW-0472">Membrane</keyword>
<feature type="transmembrane region" description="Helical" evidence="1">
    <location>
        <begin position="85"/>
        <end position="108"/>
    </location>
</feature>
<keyword evidence="3" id="KW-1185">Reference proteome</keyword>
<dbReference type="EMBL" id="FOLQ01000004">
    <property type="protein sequence ID" value="SFD28153.1"/>
    <property type="molecule type" value="Genomic_DNA"/>
</dbReference>
<organism evidence="2 3">
    <name type="scientific">Spirosoma endophyticum</name>
    <dbReference type="NCBI Taxonomy" id="662367"/>
    <lineage>
        <taxon>Bacteria</taxon>
        <taxon>Pseudomonadati</taxon>
        <taxon>Bacteroidota</taxon>
        <taxon>Cytophagia</taxon>
        <taxon>Cytophagales</taxon>
        <taxon>Cytophagaceae</taxon>
        <taxon>Spirosoma</taxon>
    </lineage>
</organism>
<dbReference type="AlphaFoldDB" id="A0A1I1R9C6"/>
<proteinExistence type="predicted"/>
<dbReference type="Proteomes" id="UP000198598">
    <property type="component" value="Unassembled WGS sequence"/>
</dbReference>